<feature type="domain" description="UDP-glucose:glycoprotein glucosyltransferase thioredoxin-like" evidence="2">
    <location>
        <begin position="163"/>
        <end position="210"/>
    </location>
</feature>
<dbReference type="GO" id="GO:0051082">
    <property type="term" value="F:unfolded protein binding"/>
    <property type="evidence" value="ECO:0007669"/>
    <property type="project" value="TreeGrafter"/>
</dbReference>
<dbReference type="GO" id="GO:0036503">
    <property type="term" value="P:ERAD pathway"/>
    <property type="evidence" value="ECO:0007669"/>
    <property type="project" value="TreeGrafter"/>
</dbReference>
<dbReference type="EMBL" id="JAXCGZ010010926">
    <property type="protein sequence ID" value="KAK7075385.1"/>
    <property type="molecule type" value="Genomic_DNA"/>
</dbReference>
<dbReference type="GO" id="GO:0003980">
    <property type="term" value="F:UDP-glucose:glycoprotein glucosyltransferase activity"/>
    <property type="evidence" value="ECO:0007669"/>
    <property type="project" value="InterPro"/>
</dbReference>
<dbReference type="Proteomes" id="UP001381693">
    <property type="component" value="Unassembled WGS sequence"/>
</dbReference>
<organism evidence="3 4">
    <name type="scientific">Halocaridina rubra</name>
    <name type="common">Hawaiian red shrimp</name>
    <dbReference type="NCBI Taxonomy" id="373956"/>
    <lineage>
        <taxon>Eukaryota</taxon>
        <taxon>Metazoa</taxon>
        <taxon>Ecdysozoa</taxon>
        <taxon>Arthropoda</taxon>
        <taxon>Crustacea</taxon>
        <taxon>Multicrustacea</taxon>
        <taxon>Malacostraca</taxon>
        <taxon>Eumalacostraca</taxon>
        <taxon>Eucarida</taxon>
        <taxon>Decapoda</taxon>
        <taxon>Pleocyemata</taxon>
        <taxon>Caridea</taxon>
        <taxon>Atyoidea</taxon>
        <taxon>Atyidae</taxon>
        <taxon>Halocaridina</taxon>
    </lineage>
</organism>
<evidence type="ECO:0000259" key="2">
    <source>
        <dbReference type="Pfam" id="PF18403"/>
    </source>
</evidence>
<keyword evidence="4" id="KW-1185">Reference proteome</keyword>
<protein>
    <submittedName>
        <fullName evidence="3">UDP-glucose:glycoprotein glucosyltransferase 1</fullName>
    </submittedName>
</protein>
<sequence length="235" mass="26673">MKSKVYANVEGDDITVDDVTQHFKKRYPSIDLEDIFGEDSDYDVGRMLAQDFIEKAGINSYPQALMNGVLLPEKHLNVDEFEEVVLMEIMRTTQSLQRAVYKGELDDRHDVVDWLMSLPNIMPRLNERILSTKTSTYIDFTGVNHSELSHLTVEAFLNLKAPEMTATLANSCHYIATKNEPFVRPLTTWIVGDYDTLEGRALLLEAVKYLLAGCGEEMLCMMLCELEFKTSCVGT</sequence>
<dbReference type="GO" id="GO:0018279">
    <property type="term" value="P:protein N-linked glycosylation via asparagine"/>
    <property type="evidence" value="ECO:0007669"/>
    <property type="project" value="TreeGrafter"/>
</dbReference>
<dbReference type="GO" id="GO:0005783">
    <property type="term" value="C:endoplasmic reticulum"/>
    <property type="evidence" value="ECO:0007669"/>
    <property type="project" value="TreeGrafter"/>
</dbReference>
<evidence type="ECO:0000313" key="3">
    <source>
        <dbReference type="EMBL" id="KAK7075385.1"/>
    </source>
</evidence>
<comment type="caution">
    <text evidence="3">The sequence shown here is derived from an EMBL/GenBank/DDBJ whole genome shotgun (WGS) entry which is preliminary data.</text>
</comment>
<feature type="domain" description="UGGT thioredoxin-like" evidence="1">
    <location>
        <begin position="13"/>
        <end position="129"/>
    </location>
</feature>
<proteinExistence type="predicted"/>
<dbReference type="AlphaFoldDB" id="A0AAN9A7S7"/>
<dbReference type="InterPro" id="IPR040692">
    <property type="entry name" value="UGGT_TRXL_3"/>
</dbReference>
<dbReference type="InterPro" id="IPR009448">
    <property type="entry name" value="UDP-g_GGtrans"/>
</dbReference>
<dbReference type="InterPro" id="IPR040525">
    <property type="entry name" value="UGGT_TRXL_4"/>
</dbReference>
<dbReference type="PANTHER" id="PTHR11226">
    <property type="entry name" value="UDP-GLUCOSE GLYCOPROTEIN:GLUCOSYLTRANSFERASE"/>
    <property type="match status" value="1"/>
</dbReference>
<name>A0AAN9A7S7_HALRR</name>
<dbReference type="Pfam" id="PF18402">
    <property type="entry name" value="Thioredoxin_14"/>
    <property type="match status" value="1"/>
</dbReference>
<evidence type="ECO:0000313" key="4">
    <source>
        <dbReference type="Proteomes" id="UP001381693"/>
    </source>
</evidence>
<evidence type="ECO:0000259" key="1">
    <source>
        <dbReference type="Pfam" id="PF18402"/>
    </source>
</evidence>
<dbReference type="Pfam" id="PF18403">
    <property type="entry name" value="Thioredoxin_15"/>
    <property type="match status" value="1"/>
</dbReference>
<gene>
    <name evidence="3" type="primary">UGGT1_2</name>
    <name evidence="3" type="ORF">SK128_017888</name>
</gene>
<accession>A0AAN9A7S7</accession>
<dbReference type="PANTHER" id="PTHR11226:SF0">
    <property type="entry name" value="UDP-GLUCOSE:GLYCOPROTEIN GLUCOSYLTRANSFERASE"/>
    <property type="match status" value="1"/>
</dbReference>
<reference evidence="3 4" key="1">
    <citation type="submission" date="2023-11" db="EMBL/GenBank/DDBJ databases">
        <title>Halocaridina rubra genome assembly.</title>
        <authorList>
            <person name="Smith C."/>
        </authorList>
    </citation>
    <scope>NUCLEOTIDE SEQUENCE [LARGE SCALE GENOMIC DNA]</scope>
    <source>
        <strain evidence="3">EP-1</strain>
        <tissue evidence="3">Whole</tissue>
    </source>
</reference>